<reference evidence="1 2" key="1">
    <citation type="submission" date="2016-12" db="EMBL/GenBank/DDBJ databases">
        <title>The draft genome sequence of Actinophytocola sp. 11-183.</title>
        <authorList>
            <person name="Wang W."/>
            <person name="Yuan L."/>
        </authorList>
    </citation>
    <scope>NUCLEOTIDE SEQUENCE [LARGE SCALE GENOMIC DNA]</scope>
    <source>
        <strain evidence="1 2">11-183</strain>
    </source>
</reference>
<evidence type="ECO:0000313" key="2">
    <source>
        <dbReference type="Proteomes" id="UP000185596"/>
    </source>
</evidence>
<keyword evidence="2" id="KW-1185">Reference proteome</keyword>
<accession>A0A1Q8CY58</accession>
<organism evidence="1 2">
    <name type="scientific">Actinophytocola xanthii</name>
    <dbReference type="NCBI Taxonomy" id="1912961"/>
    <lineage>
        <taxon>Bacteria</taxon>
        <taxon>Bacillati</taxon>
        <taxon>Actinomycetota</taxon>
        <taxon>Actinomycetes</taxon>
        <taxon>Pseudonocardiales</taxon>
        <taxon>Pseudonocardiaceae</taxon>
    </lineage>
</organism>
<dbReference type="AlphaFoldDB" id="A0A1Q8CY58"/>
<protein>
    <submittedName>
        <fullName evidence="1">Uncharacterized protein</fullName>
    </submittedName>
</protein>
<dbReference type="STRING" id="1912961.BU204_02820"/>
<proteinExistence type="predicted"/>
<evidence type="ECO:0000313" key="1">
    <source>
        <dbReference type="EMBL" id="OLF19296.1"/>
    </source>
</evidence>
<comment type="caution">
    <text evidence="1">The sequence shown here is derived from an EMBL/GenBank/DDBJ whole genome shotgun (WGS) entry which is preliminary data.</text>
</comment>
<gene>
    <name evidence="1" type="ORF">BU204_02820</name>
</gene>
<name>A0A1Q8CY58_9PSEU</name>
<sequence length="297" mass="30874">MVVLALLAVGCSADDGTSWGRRLGQPVALLDRLTPGETTRAVVVDLRAAREKLGVGAVDPRTGSFEDPARRHYADLYAAAFPLTGEPRQLPVLDAVDLGRVSAVASNGYLGEEAVAVLATDQPFDEVAAALVAAGYTRDGSLVREEDPARTEFAGAASVVAGGEGVIAVGRSVDIVRAAAEGTAPGIRGVVRSLVDELSAPAAAAYEYGMDCPRALAVADDVDEDRGRLVVVADSPDAERLTADDPDAASFADMRFERPSVDADRVTVAMDYSSDTGAISPLVRILELVIGDVYDCG</sequence>
<dbReference type="Proteomes" id="UP000185596">
    <property type="component" value="Unassembled WGS sequence"/>
</dbReference>
<dbReference type="EMBL" id="MSIE01000002">
    <property type="protein sequence ID" value="OLF19296.1"/>
    <property type="molecule type" value="Genomic_DNA"/>
</dbReference>